<reference evidence="1 2" key="1">
    <citation type="submission" date="2018-03" db="EMBL/GenBank/DDBJ databases">
        <title>Genome assembly of novel Miniimonas species PCH200.</title>
        <authorList>
            <person name="Thakur V."/>
            <person name="Kumar V."/>
            <person name="Singh D."/>
        </authorList>
    </citation>
    <scope>NUCLEOTIDE SEQUENCE [LARGE SCALE GENOMIC DNA]</scope>
    <source>
        <strain evidence="1 2">PCH200</strain>
    </source>
</reference>
<dbReference type="Gene3D" id="2.30.40.10">
    <property type="entry name" value="Urease, subunit C, domain 1"/>
    <property type="match status" value="1"/>
</dbReference>
<dbReference type="EMBL" id="PYHR01000002">
    <property type="protein sequence ID" value="PWD49711.1"/>
    <property type="molecule type" value="Genomic_DNA"/>
</dbReference>
<proteinExistence type="predicted"/>
<evidence type="ECO:0008006" key="3">
    <source>
        <dbReference type="Google" id="ProtNLM"/>
    </source>
</evidence>
<dbReference type="RefSeq" id="WP_109228094.1">
    <property type="nucleotide sequence ID" value="NZ_PYHR01000002.1"/>
</dbReference>
<evidence type="ECO:0000313" key="1">
    <source>
        <dbReference type="EMBL" id="PWD49711.1"/>
    </source>
</evidence>
<protein>
    <recommendedName>
        <fullName evidence="3">Exoenzymes regulatory protein AepA in lipid-linked oligosaccharide synthesis cluster</fullName>
    </recommendedName>
</protein>
<dbReference type="OrthoDB" id="3238066at2"/>
<gene>
    <name evidence="1" type="ORF">C8046_02320</name>
</gene>
<comment type="caution">
    <text evidence="1">The sequence shown here is derived from an EMBL/GenBank/DDBJ whole genome shotgun (WGS) entry which is preliminary data.</text>
</comment>
<dbReference type="GO" id="GO:0016810">
    <property type="term" value="F:hydrolase activity, acting on carbon-nitrogen (but not peptide) bonds"/>
    <property type="evidence" value="ECO:0007669"/>
    <property type="project" value="InterPro"/>
</dbReference>
<name>A0A2U1ZRX7_9MICO</name>
<dbReference type="Proteomes" id="UP000245166">
    <property type="component" value="Unassembled WGS sequence"/>
</dbReference>
<dbReference type="AlphaFoldDB" id="A0A2U1ZRX7"/>
<dbReference type="PANTHER" id="PTHR22642:SF2">
    <property type="entry name" value="PROTEIN LONG AFTER FAR-RED 3"/>
    <property type="match status" value="1"/>
</dbReference>
<sequence>MSAATLYRAGTVHSDADPFATALLVSGGVIAWLGDEEGADVQARVGGDDLVVVDLAGALLAPGFVDAVGQAPVADPAALAAMGIAARLDETSRSPWARVVRSEAELDALAPGTVACLDPVGLGDVDLAARAAAGVPLALGLADDAAGGPWRRVQHALAAGLSARAAFVAHTRGAWRASSRPDGPTLGRLHVGSPATFAVWDADELVTQAADARRSAWSLDSRSGVPPLPRLGAVTDLTWEPPRCVSTVVDGVAILAGRL</sequence>
<dbReference type="PANTHER" id="PTHR22642">
    <property type="entry name" value="IMIDAZOLONEPROPIONASE"/>
    <property type="match status" value="1"/>
</dbReference>
<dbReference type="InterPro" id="IPR011059">
    <property type="entry name" value="Metal-dep_hydrolase_composite"/>
</dbReference>
<dbReference type="SUPFAM" id="SSF51338">
    <property type="entry name" value="Composite domain of metallo-dependent hydrolases"/>
    <property type="match status" value="1"/>
</dbReference>
<accession>A0A2U1ZRX7</accession>
<keyword evidence="2" id="KW-1185">Reference proteome</keyword>
<evidence type="ECO:0000313" key="2">
    <source>
        <dbReference type="Proteomes" id="UP000245166"/>
    </source>
</evidence>
<organism evidence="1 2">
    <name type="scientific">Serinibacter arcticus</name>
    <dbReference type="NCBI Taxonomy" id="1655435"/>
    <lineage>
        <taxon>Bacteria</taxon>
        <taxon>Bacillati</taxon>
        <taxon>Actinomycetota</taxon>
        <taxon>Actinomycetes</taxon>
        <taxon>Micrococcales</taxon>
        <taxon>Beutenbergiaceae</taxon>
        <taxon>Serinibacter</taxon>
    </lineage>
</organism>